<proteinExistence type="predicted"/>
<organism evidence="2">
    <name type="scientific">uncultured Thermomicrobiales bacterium</name>
    <dbReference type="NCBI Taxonomy" id="1645740"/>
    <lineage>
        <taxon>Bacteria</taxon>
        <taxon>Pseudomonadati</taxon>
        <taxon>Thermomicrobiota</taxon>
        <taxon>Thermomicrobia</taxon>
        <taxon>Thermomicrobiales</taxon>
        <taxon>environmental samples</taxon>
    </lineage>
</organism>
<gene>
    <name evidence="2" type="ORF">AVDCRST_MAG19-4209</name>
</gene>
<protein>
    <submittedName>
        <fullName evidence="2">Uncharacterized protein</fullName>
    </submittedName>
</protein>
<dbReference type="EMBL" id="CADCWL010000236">
    <property type="protein sequence ID" value="CAA9582539.1"/>
    <property type="molecule type" value="Genomic_DNA"/>
</dbReference>
<feature type="region of interest" description="Disordered" evidence="1">
    <location>
        <begin position="21"/>
        <end position="41"/>
    </location>
</feature>
<evidence type="ECO:0000256" key="1">
    <source>
        <dbReference type="SAM" id="MobiDB-lite"/>
    </source>
</evidence>
<dbReference type="Pfam" id="PF20554">
    <property type="entry name" value="DUF6766"/>
    <property type="match status" value="2"/>
</dbReference>
<evidence type="ECO:0000313" key="2">
    <source>
        <dbReference type="EMBL" id="CAA9582539.1"/>
    </source>
</evidence>
<sequence>MRRTLRTNGPAPAMRGLFAVSPIGRSGTGRRPDDGARRAHGEAPVGFGGYLRTGYFVEAVFENRERGSLSIGAMVGVSIFLRQRGLPGSKPVAAPHGARGG</sequence>
<name>A0A6J4VLU1_9BACT</name>
<dbReference type="InterPro" id="IPR046657">
    <property type="entry name" value="DUF6766"/>
</dbReference>
<accession>A0A6J4VLU1</accession>
<reference evidence="2" key="1">
    <citation type="submission" date="2020-02" db="EMBL/GenBank/DDBJ databases">
        <authorList>
            <person name="Meier V. D."/>
        </authorList>
    </citation>
    <scope>NUCLEOTIDE SEQUENCE</scope>
    <source>
        <strain evidence="2">AVDCRST_MAG19</strain>
    </source>
</reference>
<feature type="compositionally biased region" description="Basic and acidic residues" evidence="1">
    <location>
        <begin position="30"/>
        <end position="41"/>
    </location>
</feature>
<dbReference type="AlphaFoldDB" id="A0A6J4VLU1"/>